<dbReference type="InParanoid" id="E2BYZ0"/>
<protein>
    <recommendedName>
        <fullName evidence="1">Mutator-like transposase domain-containing protein</fullName>
    </recommendedName>
</protein>
<reference evidence="2 3" key="1">
    <citation type="journal article" date="2010" name="Science">
        <title>Genomic comparison of the ants Camponotus floridanus and Harpegnathos saltator.</title>
        <authorList>
            <person name="Bonasio R."/>
            <person name="Zhang G."/>
            <person name="Ye C."/>
            <person name="Mutti N.S."/>
            <person name="Fang X."/>
            <person name="Qin N."/>
            <person name="Donahue G."/>
            <person name="Yang P."/>
            <person name="Li Q."/>
            <person name="Li C."/>
            <person name="Zhang P."/>
            <person name="Huang Z."/>
            <person name="Berger S.L."/>
            <person name="Reinberg D."/>
            <person name="Wang J."/>
            <person name="Liebig J."/>
        </authorList>
    </citation>
    <scope>NUCLEOTIDE SEQUENCE [LARGE SCALE GENOMIC DNA]</scope>
    <source>
        <strain evidence="2 3">R22 G/1</strain>
    </source>
</reference>
<keyword evidence="3" id="KW-1185">Reference proteome</keyword>
<proteinExistence type="predicted"/>
<accession>E2BYZ0</accession>
<dbReference type="EMBL" id="GL451533">
    <property type="protein sequence ID" value="EFN79084.1"/>
    <property type="molecule type" value="Genomic_DNA"/>
</dbReference>
<feature type="non-terminal residue" evidence="2">
    <location>
        <position position="64"/>
    </location>
</feature>
<dbReference type="Pfam" id="PF20700">
    <property type="entry name" value="Mutator"/>
    <property type="match status" value="1"/>
</dbReference>
<name>E2BYZ0_HARSA</name>
<evidence type="ECO:0000313" key="2">
    <source>
        <dbReference type="EMBL" id="EFN79084.1"/>
    </source>
</evidence>
<dbReference type="InterPro" id="IPR049012">
    <property type="entry name" value="Mutator_transp_dom"/>
</dbReference>
<organism evidence="3">
    <name type="scientific">Harpegnathos saltator</name>
    <name type="common">Jerdon's jumping ant</name>
    <dbReference type="NCBI Taxonomy" id="610380"/>
    <lineage>
        <taxon>Eukaryota</taxon>
        <taxon>Metazoa</taxon>
        <taxon>Ecdysozoa</taxon>
        <taxon>Arthropoda</taxon>
        <taxon>Hexapoda</taxon>
        <taxon>Insecta</taxon>
        <taxon>Pterygota</taxon>
        <taxon>Neoptera</taxon>
        <taxon>Endopterygota</taxon>
        <taxon>Hymenoptera</taxon>
        <taxon>Apocrita</taxon>
        <taxon>Aculeata</taxon>
        <taxon>Formicoidea</taxon>
        <taxon>Formicidae</taxon>
        <taxon>Ponerinae</taxon>
        <taxon>Ponerini</taxon>
        <taxon>Harpegnathos</taxon>
    </lineage>
</organism>
<sequence length="64" mass="7425">ANHKGNAGKMEMDAIATMFNRSLYDVKYINFIDDGVSKTYKMIKELHSYKDIVAQRKECIDHVQ</sequence>
<feature type="domain" description="Mutator-like transposase" evidence="1">
    <location>
        <begin position="1"/>
        <end position="64"/>
    </location>
</feature>
<dbReference type="AlphaFoldDB" id="E2BYZ0"/>
<dbReference type="Proteomes" id="UP000008237">
    <property type="component" value="Unassembled WGS sequence"/>
</dbReference>
<feature type="non-terminal residue" evidence="2">
    <location>
        <position position="1"/>
    </location>
</feature>
<gene>
    <name evidence="2" type="ORF">EAI_12106</name>
</gene>
<evidence type="ECO:0000313" key="3">
    <source>
        <dbReference type="Proteomes" id="UP000008237"/>
    </source>
</evidence>
<evidence type="ECO:0000259" key="1">
    <source>
        <dbReference type="Pfam" id="PF20700"/>
    </source>
</evidence>